<evidence type="ECO:0008006" key="11">
    <source>
        <dbReference type="Google" id="ProtNLM"/>
    </source>
</evidence>
<dbReference type="GO" id="GO:0004497">
    <property type="term" value="F:monooxygenase activity"/>
    <property type="evidence" value="ECO:0007669"/>
    <property type="project" value="UniProtKB-KW"/>
</dbReference>
<dbReference type="Gene3D" id="1.10.630.10">
    <property type="entry name" value="Cytochrome P450"/>
    <property type="match status" value="1"/>
</dbReference>
<evidence type="ECO:0000256" key="8">
    <source>
        <dbReference type="RuleBase" id="RU000461"/>
    </source>
</evidence>
<organism evidence="9 10">
    <name type="scientific">Aspergillus fumigatiaffinis</name>
    <dbReference type="NCBI Taxonomy" id="340414"/>
    <lineage>
        <taxon>Eukaryota</taxon>
        <taxon>Fungi</taxon>
        <taxon>Dikarya</taxon>
        <taxon>Ascomycota</taxon>
        <taxon>Pezizomycotina</taxon>
        <taxon>Eurotiomycetes</taxon>
        <taxon>Eurotiomycetidae</taxon>
        <taxon>Eurotiales</taxon>
        <taxon>Aspergillaceae</taxon>
        <taxon>Aspergillus</taxon>
        <taxon>Aspergillus subgen. Fumigati</taxon>
    </lineage>
</organism>
<dbReference type="Pfam" id="PF00067">
    <property type="entry name" value="p450"/>
    <property type="match status" value="1"/>
</dbReference>
<keyword evidence="4 8" id="KW-0560">Oxidoreductase</keyword>
<dbReference type="SUPFAM" id="SSF48264">
    <property type="entry name" value="Cytochrome P450"/>
    <property type="match status" value="1"/>
</dbReference>
<name>A0A8H4GIK4_9EURO</name>
<evidence type="ECO:0000256" key="2">
    <source>
        <dbReference type="ARBA" id="ARBA00010617"/>
    </source>
</evidence>
<comment type="cofactor">
    <cofactor evidence="1 7">
        <name>heme</name>
        <dbReference type="ChEBI" id="CHEBI:30413"/>
    </cofactor>
</comment>
<dbReference type="InterPro" id="IPR017972">
    <property type="entry name" value="Cyt_P450_CS"/>
</dbReference>
<keyword evidence="10" id="KW-1185">Reference proteome</keyword>
<comment type="similarity">
    <text evidence="2 8">Belongs to the cytochrome P450 family.</text>
</comment>
<dbReference type="GO" id="GO:0019748">
    <property type="term" value="P:secondary metabolic process"/>
    <property type="evidence" value="ECO:0007669"/>
    <property type="project" value="UniProtKB-ARBA"/>
</dbReference>
<dbReference type="PRINTS" id="PR00465">
    <property type="entry name" value="EP450IV"/>
</dbReference>
<evidence type="ECO:0000256" key="5">
    <source>
        <dbReference type="ARBA" id="ARBA00023004"/>
    </source>
</evidence>
<dbReference type="AlphaFoldDB" id="A0A8H4GIK4"/>
<evidence type="ECO:0000313" key="10">
    <source>
        <dbReference type="Proteomes" id="UP000653565"/>
    </source>
</evidence>
<keyword evidence="7 8" id="KW-0349">Heme</keyword>
<dbReference type="InterPro" id="IPR002403">
    <property type="entry name" value="Cyt_P450_E_grp-IV"/>
</dbReference>
<evidence type="ECO:0000256" key="6">
    <source>
        <dbReference type="ARBA" id="ARBA00023033"/>
    </source>
</evidence>
<dbReference type="PROSITE" id="PS00086">
    <property type="entry name" value="CYTOCHROME_P450"/>
    <property type="match status" value="1"/>
</dbReference>
<keyword evidence="3 7" id="KW-0479">Metal-binding</keyword>
<proteinExistence type="inferred from homology"/>
<evidence type="ECO:0000256" key="4">
    <source>
        <dbReference type="ARBA" id="ARBA00023002"/>
    </source>
</evidence>
<comment type="caution">
    <text evidence="9">The sequence shown here is derived from an EMBL/GenBank/DDBJ whole genome shotgun (WGS) entry which is preliminary data.</text>
</comment>
<keyword evidence="5 7" id="KW-0408">Iron</keyword>
<evidence type="ECO:0000256" key="7">
    <source>
        <dbReference type="PIRSR" id="PIRSR602403-1"/>
    </source>
</evidence>
<protein>
    <recommendedName>
        <fullName evidence="11">Cytochrome P450</fullName>
    </recommendedName>
</protein>
<sequence>MEAFGEHIKTLYWPYLATLAAIALAVRLLYRQQHPIPIVGRPNEPDFMAALQEGAQRYPESCFQIPTRDIPTVIVPLKDLSTIAYAPEHTLSLGREVYERLMGRYTGMPKSQHLAEFVRTFLTKNAVKSVALLQADAEWTVSSQLGQIPHWKSFSLFPTLVKLVSLHISPSFISPPLSRNQAWIDLTLNYAISTVTVAAKMSNTHWSLRPLRGLILSERREMRRQFQRATRLVEPILASRLEHEEVGHGDLMQWIIDHYPNQKDDVVLHTQLQLEAVQAATYNLAFQLNHFFYDLLVHPEYIEPLREEIQTVSECCSGRWTPGALAKLRKCDSFLKESQRLNPIGLVSVSRFALSPFRLPDGSTVPANTSVAAPAMLANTDKMLWDDPLVFDGYRFEKLRNIGDNEQKFQFSSTSPSELNWGYGTHACPGRHFASNQIKVLMAALLLRYDFRFAKDPNSDTEYKRPPNVVEGVRIMPNPNVEVFIRDRVEM</sequence>
<evidence type="ECO:0000256" key="3">
    <source>
        <dbReference type="ARBA" id="ARBA00022723"/>
    </source>
</evidence>
<dbReference type="InterPro" id="IPR001128">
    <property type="entry name" value="Cyt_P450"/>
</dbReference>
<evidence type="ECO:0000256" key="1">
    <source>
        <dbReference type="ARBA" id="ARBA00001971"/>
    </source>
</evidence>
<reference evidence="9" key="1">
    <citation type="journal article" date="2020" name="bioRxiv">
        <title>Genomic and phenotypic heterogeneity of clinical isolates of the human pathogens Aspergillus fumigatus, Aspergillus lentulus and Aspergillus fumigatiaffinis.</title>
        <authorList>
            <person name="dos Santos R.A.C."/>
            <person name="Steenwyk J.L."/>
            <person name="Rivero-Menendez O."/>
            <person name="Mead M.E."/>
            <person name="Silva L.P."/>
            <person name="Bastos R.W."/>
            <person name="Alastruey-Izquierdo A."/>
            <person name="Goldman G.H."/>
            <person name="Rokas A."/>
        </authorList>
    </citation>
    <scope>NUCLEOTIDE SEQUENCE</scope>
    <source>
        <strain evidence="9">CNM-CM6805</strain>
    </source>
</reference>
<reference evidence="9" key="2">
    <citation type="submission" date="2020-04" db="EMBL/GenBank/DDBJ databases">
        <authorList>
            <person name="Santos R.A.C."/>
            <person name="Steenwyk J.L."/>
            <person name="Rivero-Menendez O."/>
            <person name="Mead M.E."/>
            <person name="Silva L.P."/>
            <person name="Bastos R.W."/>
            <person name="Alastruey-Izquierdo A."/>
            <person name="Goldman G.H."/>
            <person name="Rokas A."/>
        </authorList>
    </citation>
    <scope>NUCLEOTIDE SEQUENCE</scope>
    <source>
        <strain evidence="9">CNM-CM6805</strain>
    </source>
</reference>
<dbReference type="GO" id="GO:0020037">
    <property type="term" value="F:heme binding"/>
    <property type="evidence" value="ECO:0007669"/>
    <property type="project" value="InterPro"/>
</dbReference>
<dbReference type="GO" id="GO:0016705">
    <property type="term" value="F:oxidoreductase activity, acting on paired donors, with incorporation or reduction of molecular oxygen"/>
    <property type="evidence" value="ECO:0007669"/>
    <property type="project" value="InterPro"/>
</dbReference>
<feature type="binding site" description="axial binding residue" evidence="7">
    <location>
        <position position="428"/>
    </location>
    <ligand>
        <name>heme</name>
        <dbReference type="ChEBI" id="CHEBI:30413"/>
    </ligand>
    <ligandPart>
        <name>Fe</name>
        <dbReference type="ChEBI" id="CHEBI:18248"/>
    </ligandPart>
</feature>
<evidence type="ECO:0000313" key="9">
    <source>
        <dbReference type="EMBL" id="KAF4241462.1"/>
    </source>
</evidence>
<dbReference type="Proteomes" id="UP000653565">
    <property type="component" value="Unassembled WGS sequence"/>
</dbReference>
<dbReference type="PANTHER" id="PTHR46206">
    <property type="entry name" value="CYTOCHROME P450"/>
    <property type="match status" value="1"/>
</dbReference>
<dbReference type="CDD" id="cd11041">
    <property type="entry name" value="CYP503A1-like"/>
    <property type="match status" value="1"/>
</dbReference>
<accession>A0A8H4GIK4</accession>
<gene>
    <name evidence="9" type="ORF">CNMCM6805_004120</name>
</gene>
<dbReference type="EMBL" id="JAAAPX010000021">
    <property type="protein sequence ID" value="KAF4241462.1"/>
    <property type="molecule type" value="Genomic_DNA"/>
</dbReference>
<dbReference type="InterPro" id="IPR036396">
    <property type="entry name" value="Cyt_P450_sf"/>
</dbReference>
<dbReference type="PANTHER" id="PTHR46206:SF6">
    <property type="entry name" value="CYTOCHROME P450 MONOOXYGENASE AN1598-RELATED"/>
    <property type="match status" value="1"/>
</dbReference>
<keyword evidence="6 8" id="KW-0503">Monooxygenase</keyword>
<dbReference type="OrthoDB" id="1844152at2759"/>
<dbReference type="GO" id="GO:0005506">
    <property type="term" value="F:iron ion binding"/>
    <property type="evidence" value="ECO:0007669"/>
    <property type="project" value="InterPro"/>
</dbReference>